<dbReference type="Gene3D" id="1.10.510.10">
    <property type="entry name" value="Transferase(Phosphotransferase) domain 1"/>
    <property type="match status" value="1"/>
</dbReference>
<dbReference type="InterPro" id="IPR011009">
    <property type="entry name" value="Kinase-like_dom_sf"/>
</dbReference>
<dbReference type="InterPro" id="IPR001245">
    <property type="entry name" value="Ser-Thr/Tyr_kinase_cat_dom"/>
</dbReference>
<feature type="compositionally biased region" description="Low complexity" evidence="1">
    <location>
        <begin position="774"/>
        <end position="784"/>
    </location>
</feature>
<feature type="compositionally biased region" description="Basic and acidic residues" evidence="1">
    <location>
        <begin position="607"/>
        <end position="638"/>
    </location>
</feature>
<evidence type="ECO:0000313" key="4">
    <source>
        <dbReference type="Proteomes" id="UP001374584"/>
    </source>
</evidence>
<evidence type="ECO:0000313" key="3">
    <source>
        <dbReference type="EMBL" id="KAK7366697.1"/>
    </source>
</evidence>
<dbReference type="Pfam" id="PF07714">
    <property type="entry name" value="PK_Tyr_Ser-Thr"/>
    <property type="match status" value="1"/>
</dbReference>
<sequence>MDSFFACLRYVLPNSYCLNVTLRCFCRFRIEGAGMEQFRHIGEVLGSLKALMVLRDEIQINQRQCCLILEIFSLAMDTIAEEIRQNLKLEERNSKWKPLEFPLSELCRVFKEGEHYIKQCLDSKGWLGKAVTLSHHRDCVEFHIHNLLCYFPAVIEAIEIAGEVSGLHPEEKAKKKVILDRKYDVEWNDPELFQWRFGKQYLVPRGICKKLENAWREDRWRLIEAIKDKTPKEGGSGAFRKSDRGLADMLLKKLLNGSEISPIAVLVGSKDYQVRRRLARLRDFKEIQWLGQSFALRNFQGEREAHQAEVSSLLSLSHPNIVQYLCGFYDEEKQEFSLVMELMKKDLWTYMRENCGPRRQILFSVPVVVDLMLQMARGMEYLHSQNISHGQLNPYNIHLKPRNSQEGYFQAKVAGFALSSVNNGSADTSAIHDFSPFTWYAPEVLTRLEQTQNHRSSSTEKADAYSFGMICFELLTGKVPFEENHFQGDRMIQNIEVGERPLFPYHSPKYLVSLIKKCWQTDPSQRPSFSSICRILRYTKKFLAMNSESQVNNPELNVLEVPPVDCCEIETMFLKSSSSERSSCVSAVSQIPYEMFAYKVVEKEKMNPKNSGTKDECSEPHRKEGYRSESDEPSKLCDDDNSSIVEDPLPRTAYPASVCGDARTVSFQVPYKKTVRIKKQTHLKAKKDQGTPKLRPTKSLPSLSNRVSRTRKVNTPSPAPRSLSPSRRRLTLGSESDRSSKGNRSPSPAQSRLSPSRRRLTLGSESDRSSKVNRSPSPAPSRLSPSKRRLTLGSESDRSSKGNRSPSPPLPIPSRKKHEGNLSDPKASLRSKKVDQSALTRYGRMTDSSKMKLNKSLSPGRMRRANTETNLKGLTPPRPSSNPGTSTRTRKSDNVSVSDNGSGISTGRFSPLALNPPSPFEKKRNKRSSF</sequence>
<dbReference type="GO" id="GO:0005524">
    <property type="term" value="F:ATP binding"/>
    <property type="evidence" value="ECO:0007669"/>
    <property type="project" value="InterPro"/>
</dbReference>
<proteinExistence type="predicted"/>
<name>A0AAN9NA29_PHACN</name>
<feature type="domain" description="Protein kinase" evidence="2">
    <location>
        <begin position="228"/>
        <end position="543"/>
    </location>
</feature>
<comment type="caution">
    <text evidence="3">The sequence shown here is derived from an EMBL/GenBank/DDBJ whole genome shotgun (WGS) entry which is preliminary data.</text>
</comment>
<accession>A0AAN9NA29</accession>
<dbReference type="InterPro" id="IPR010632">
    <property type="entry name" value="DUF1221"/>
</dbReference>
<dbReference type="FunFam" id="1.10.510.10:FF:000778">
    <property type="entry name" value="Kinase family protein"/>
    <property type="match status" value="1"/>
</dbReference>
<dbReference type="PROSITE" id="PS50011">
    <property type="entry name" value="PROTEIN_KINASE_DOM"/>
    <property type="match status" value="1"/>
</dbReference>
<feature type="region of interest" description="Disordered" evidence="1">
    <location>
        <begin position="607"/>
        <end position="656"/>
    </location>
</feature>
<dbReference type="AlphaFoldDB" id="A0AAN9NA29"/>
<dbReference type="GO" id="GO:0004672">
    <property type="term" value="F:protein kinase activity"/>
    <property type="evidence" value="ECO:0007669"/>
    <property type="project" value="InterPro"/>
</dbReference>
<dbReference type="PANTHER" id="PTHR23257:SF935">
    <property type="entry name" value="PROTEIN KINASE FAMILY PROTEIN"/>
    <property type="match status" value="1"/>
</dbReference>
<dbReference type="InterPro" id="IPR050167">
    <property type="entry name" value="Ser_Thr_protein_kinase"/>
</dbReference>
<keyword evidence="4" id="KW-1185">Reference proteome</keyword>
<feature type="compositionally biased region" description="Low complexity" evidence="1">
    <location>
        <begin position="744"/>
        <end position="754"/>
    </location>
</feature>
<dbReference type="Proteomes" id="UP001374584">
    <property type="component" value="Unassembled WGS sequence"/>
</dbReference>
<protein>
    <recommendedName>
        <fullName evidence="2">Protein kinase domain-containing protein</fullName>
    </recommendedName>
</protein>
<dbReference type="GO" id="GO:0005737">
    <property type="term" value="C:cytoplasm"/>
    <property type="evidence" value="ECO:0007669"/>
    <property type="project" value="TreeGrafter"/>
</dbReference>
<evidence type="ECO:0000256" key="1">
    <source>
        <dbReference type="SAM" id="MobiDB-lite"/>
    </source>
</evidence>
<dbReference type="SUPFAM" id="SSF56112">
    <property type="entry name" value="Protein kinase-like (PK-like)"/>
    <property type="match status" value="1"/>
</dbReference>
<evidence type="ECO:0000259" key="2">
    <source>
        <dbReference type="PROSITE" id="PS50011"/>
    </source>
</evidence>
<feature type="compositionally biased region" description="Polar residues" evidence="1">
    <location>
        <begin position="894"/>
        <end position="908"/>
    </location>
</feature>
<dbReference type="PANTHER" id="PTHR23257">
    <property type="entry name" value="SERINE-THREONINE PROTEIN KINASE"/>
    <property type="match status" value="1"/>
</dbReference>
<feature type="region of interest" description="Disordered" evidence="1">
    <location>
        <begin position="678"/>
        <end position="930"/>
    </location>
</feature>
<dbReference type="InterPro" id="IPR000719">
    <property type="entry name" value="Prot_kinase_dom"/>
</dbReference>
<organism evidence="3 4">
    <name type="scientific">Phaseolus coccineus</name>
    <name type="common">Scarlet runner bean</name>
    <name type="synonym">Phaseolus multiflorus</name>
    <dbReference type="NCBI Taxonomy" id="3886"/>
    <lineage>
        <taxon>Eukaryota</taxon>
        <taxon>Viridiplantae</taxon>
        <taxon>Streptophyta</taxon>
        <taxon>Embryophyta</taxon>
        <taxon>Tracheophyta</taxon>
        <taxon>Spermatophyta</taxon>
        <taxon>Magnoliopsida</taxon>
        <taxon>eudicotyledons</taxon>
        <taxon>Gunneridae</taxon>
        <taxon>Pentapetalae</taxon>
        <taxon>rosids</taxon>
        <taxon>fabids</taxon>
        <taxon>Fabales</taxon>
        <taxon>Fabaceae</taxon>
        <taxon>Papilionoideae</taxon>
        <taxon>50 kb inversion clade</taxon>
        <taxon>NPAAA clade</taxon>
        <taxon>indigoferoid/millettioid clade</taxon>
        <taxon>Phaseoleae</taxon>
        <taxon>Phaseolus</taxon>
    </lineage>
</organism>
<dbReference type="Pfam" id="PF06760">
    <property type="entry name" value="DUF1221"/>
    <property type="match status" value="1"/>
</dbReference>
<reference evidence="3 4" key="1">
    <citation type="submission" date="2024-01" db="EMBL/GenBank/DDBJ databases">
        <title>The genomes of 5 underutilized Papilionoideae crops provide insights into root nodulation and disease resistanc.</title>
        <authorList>
            <person name="Jiang F."/>
        </authorList>
    </citation>
    <scope>NUCLEOTIDE SEQUENCE [LARGE SCALE GENOMIC DNA]</scope>
    <source>
        <strain evidence="3">JINMINGXINNONG_FW02</strain>
        <tissue evidence="3">Leaves</tissue>
    </source>
</reference>
<dbReference type="GO" id="GO:0007165">
    <property type="term" value="P:signal transduction"/>
    <property type="evidence" value="ECO:0007669"/>
    <property type="project" value="TreeGrafter"/>
</dbReference>
<gene>
    <name evidence="3" type="ORF">VNO80_08694</name>
</gene>
<dbReference type="EMBL" id="JAYMYR010000004">
    <property type="protein sequence ID" value="KAK7366697.1"/>
    <property type="molecule type" value="Genomic_DNA"/>
</dbReference>